<sequence>MTFALTRPFSRMVAGAIFALAATTAFAQESTNQVANNTDWYVFEENASGKQCWVVSKPKQTVNTDTAGRTKNVSRGEILFFVSYAPASGMNGQVSFAGGYPFAPGSEVTLSIGGTNYALFTEGETAWSTSPQDDARIVAAMKRGAEATLTGRSARDTVTKDTFSLSGFTASVDDAAQRCGA</sequence>
<evidence type="ECO:0000313" key="2">
    <source>
        <dbReference type="EMBL" id="SLN14801.1"/>
    </source>
</evidence>
<evidence type="ECO:0000313" key="3">
    <source>
        <dbReference type="Proteomes" id="UP000193862"/>
    </source>
</evidence>
<dbReference type="InterPro" id="IPR038696">
    <property type="entry name" value="IalB_sf"/>
</dbReference>
<evidence type="ECO:0000256" key="1">
    <source>
        <dbReference type="SAM" id="SignalP"/>
    </source>
</evidence>
<name>A0A1Y5REM8_9RHOB</name>
<keyword evidence="3" id="KW-1185">Reference proteome</keyword>
<organism evidence="2 3">
    <name type="scientific">Aquimixticola soesokkakensis</name>
    <dbReference type="NCBI Taxonomy" id="1519096"/>
    <lineage>
        <taxon>Bacteria</taxon>
        <taxon>Pseudomonadati</taxon>
        <taxon>Pseudomonadota</taxon>
        <taxon>Alphaproteobacteria</taxon>
        <taxon>Rhodobacterales</taxon>
        <taxon>Paracoccaceae</taxon>
        <taxon>Aquimixticola</taxon>
    </lineage>
</organism>
<dbReference type="Pfam" id="PF06776">
    <property type="entry name" value="IalB"/>
    <property type="match status" value="1"/>
</dbReference>
<feature type="signal peptide" evidence="1">
    <location>
        <begin position="1"/>
        <end position="27"/>
    </location>
</feature>
<dbReference type="Gene3D" id="2.60.40.1880">
    <property type="entry name" value="Invasion associated locus B (IalB) protein"/>
    <property type="match status" value="1"/>
</dbReference>
<reference evidence="2 3" key="1">
    <citation type="submission" date="2017-03" db="EMBL/GenBank/DDBJ databases">
        <authorList>
            <person name="Afonso C.L."/>
            <person name="Miller P.J."/>
            <person name="Scott M.A."/>
            <person name="Spackman E."/>
            <person name="Goraichik I."/>
            <person name="Dimitrov K.M."/>
            <person name="Suarez D.L."/>
            <person name="Swayne D.E."/>
        </authorList>
    </citation>
    <scope>NUCLEOTIDE SEQUENCE [LARGE SCALE GENOMIC DNA]</scope>
    <source>
        <strain evidence="2 3">CECT 8620</strain>
    </source>
</reference>
<evidence type="ECO:0008006" key="4">
    <source>
        <dbReference type="Google" id="ProtNLM"/>
    </source>
</evidence>
<gene>
    <name evidence="2" type="ORF">AQS8620_00245</name>
</gene>
<dbReference type="InterPro" id="IPR010642">
    <property type="entry name" value="Invasion_prot_B"/>
</dbReference>
<dbReference type="Proteomes" id="UP000193862">
    <property type="component" value="Unassembled WGS sequence"/>
</dbReference>
<protein>
    <recommendedName>
        <fullName evidence="4">Invasion associated locus B (IalB) protein</fullName>
    </recommendedName>
</protein>
<proteinExistence type="predicted"/>
<dbReference type="AlphaFoldDB" id="A0A1Y5REM8"/>
<dbReference type="EMBL" id="FWFS01000001">
    <property type="protein sequence ID" value="SLN14801.1"/>
    <property type="molecule type" value="Genomic_DNA"/>
</dbReference>
<feature type="chain" id="PRO_5012893135" description="Invasion associated locus B (IalB) protein" evidence="1">
    <location>
        <begin position="28"/>
        <end position="181"/>
    </location>
</feature>
<dbReference type="RefSeq" id="WP_085834992.1">
    <property type="nucleotide sequence ID" value="NZ_FWFS01000001.1"/>
</dbReference>
<keyword evidence="1" id="KW-0732">Signal</keyword>
<accession>A0A1Y5REM8</accession>